<accession>A0A8J3VRI3</accession>
<dbReference type="InterPro" id="IPR008030">
    <property type="entry name" value="NmrA-like"/>
</dbReference>
<reference evidence="2" key="1">
    <citation type="submission" date="2021-01" db="EMBL/GenBank/DDBJ databases">
        <title>Whole genome shotgun sequence of Rugosimonospora africana NBRC 104875.</title>
        <authorList>
            <person name="Komaki H."/>
            <person name="Tamura T."/>
        </authorList>
    </citation>
    <scope>NUCLEOTIDE SEQUENCE</scope>
    <source>
        <strain evidence="2">NBRC 104875</strain>
    </source>
</reference>
<comment type="caution">
    <text evidence="2">The sequence shown here is derived from an EMBL/GenBank/DDBJ whole genome shotgun (WGS) entry which is preliminary data.</text>
</comment>
<sequence length="275" mass="29132">MFLVTGASGNVGAEVVRALAREGEPVRALSRTAPAALPPGVTVVSGDLNRPESLRDALVGVRGVFLLPGYQDMPGLLAEVERAGAERVVLLSGTSAASGDRSNAISRYMIDSEDAVHAAGVSWTVVRPSGFMSNALQWAPQIRDGDVVRVPFAGVPVAVIDPYDIAAVVAVALRSPDHAGRVHVVTGPQPLLPAERVAILGDVLGRALRFEAQPDEQARAEMSAAMPAEYVDAFFNFYVDGALDESTVLPTVLDVTGRAPRTFREWTVAHADLFR</sequence>
<evidence type="ECO:0000313" key="3">
    <source>
        <dbReference type="Proteomes" id="UP000642748"/>
    </source>
</evidence>
<dbReference type="PANTHER" id="PTHR43162">
    <property type="match status" value="1"/>
</dbReference>
<dbReference type="Pfam" id="PF05368">
    <property type="entry name" value="NmrA"/>
    <property type="match status" value="1"/>
</dbReference>
<dbReference type="RefSeq" id="WP_203919183.1">
    <property type="nucleotide sequence ID" value="NZ_BONZ01000035.1"/>
</dbReference>
<feature type="domain" description="NmrA-like" evidence="1">
    <location>
        <begin position="3"/>
        <end position="234"/>
    </location>
</feature>
<dbReference type="InterPro" id="IPR036291">
    <property type="entry name" value="NAD(P)-bd_dom_sf"/>
</dbReference>
<dbReference type="PANTHER" id="PTHR43162:SF1">
    <property type="entry name" value="PRESTALK A DIFFERENTIATION PROTEIN A"/>
    <property type="match status" value="1"/>
</dbReference>
<dbReference type="InterPro" id="IPR051604">
    <property type="entry name" value="Ergot_Alk_Oxidoreductase"/>
</dbReference>
<dbReference type="Gene3D" id="3.40.50.720">
    <property type="entry name" value="NAD(P)-binding Rossmann-like Domain"/>
    <property type="match status" value="1"/>
</dbReference>
<dbReference type="AlphaFoldDB" id="A0A8J3VRI3"/>
<evidence type="ECO:0000259" key="1">
    <source>
        <dbReference type="Pfam" id="PF05368"/>
    </source>
</evidence>
<evidence type="ECO:0000313" key="2">
    <source>
        <dbReference type="EMBL" id="GIH15551.1"/>
    </source>
</evidence>
<dbReference type="SUPFAM" id="SSF51735">
    <property type="entry name" value="NAD(P)-binding Rossmann-fold domains"/>
    <property type="match status" value="1"/>
</dbReference>
<keyword evidence="3" id="KW-1185">Reference proteome</keyword>
<organism evidence="2 3">
    <name type="scientific">Rugosimonospora africana</name>
    <dbReference type="NCBI Taxonomy" id="556532"/>
    <lineage>
        <taxon>Bacteria</taxon>
        <taxon>Bacillati</taxon>
        <taxon>Actinomycetota</taxon>
        <taxon>Actinomycetes</taxon>
        <taxon>Micromonosporales</taxon>
        <taxon>Micromonosporaceae</taxon>
        <taxon>Rugosimonospora</taxon>
    </lineage>
</organism>
<dbReference type="EMBL" id="BONZ01000035">
    <property type="protein sequence ID" value="GIH15551.1"/>
    <property type="molecule type" value="Genomic_DNA"/>
</dbReference>
<protein>
    <submittedName>
        <fullName evidence="2">Nucleotide-diphosphate-sugar epimerase</fullName>
    </submittedName>
</protein>
<dbReference type="Proteomes" id="UP000642748">
    <property type="component" value="Unassembled WGS sequence"/>
</dbReference>
<name>A0A8J3VRI3_9ACTN</name>
<gene>
    <name evidence="2" type="ORF">Raf01_37230</name>
</gene>
<proteinExistence type="predicted"/>